<keyword evidence="3 7" id="KW-1133">Transmembrane helix</keyword>
<comment type="subcellular location">
    <subcellularLocation>
        <location evidence="1">Membrane</location>
        <topology evidence="1">Multi-pass membrane protein</topology>
    </subcellularLocation>
</comment>
<protein>
    <submittedName>
        <fullName evidence="9">CKLF-like MARVEL transmembrane domain containing 4</fullName>
    </submittedName>
</protein>
<feature type="region of interest" description="Disordered" evidence="6">
    <location>
        <begin position="1"/>
        <end position="31"/>
    </location>
</feature>
<dbReference type="PROSITE" id="PS51225">
    <property type="entry name" value="MARVEL"/>
    <property type="match status" value="1"/>
</dbReference>
<organism evidence="9">
    <name type="scientific">Iconisemion striatum</name>
    <dbReference type="NCBI Taxonomy" id="60296"/>
    <lineage>
        <taxon>Eukaryota</taxon>
        <taxon>Metazoa</taxon>
        <taxon>Chordata</taxon>
        <taxon>Craniata</taxon>
        <taxon>Vertebrata</taxon>
        <taxon>Euteleostomi</taxon>
        <taxon>Actinopterygii</taxon>
        <taxon>Neopterygii</taxon>
        <taxon>Teleostei</taxon>
        <taxon>Neoteleostei</taxon>
        <taxon>Acanthomorphata</taxon>
        <taxon>Ovalentaria</taxon>
        <taxon>Atherinomorphae</taxon>
        <taxon>Cyprinodontiformes</taxon>
        <taxon>Nothobranchiidae</taxon>
        <taxon>Iconisemion</taxon>
    </lineage>
</organism>
<evidence type="ECO:0000256" key="7">
    <source>
        <dbReference type="SAM" id="Phobius"/>
    </source>
</evidence>
<dbReference type="AlphaFoldDB" id="A0A1A7XDT2"/>
<dbReference type="InterPro" id="IPR050578">
    <property type="entry name" value="MARVEL-CKLF_proteins"/>
</dbReference>
<gene>
    <name evidence="9" type="primary">CMTM4</name>
</gene>
<sequence length="208" mass="22797">MKTTEETEGFDGEASNTSMISGASSPYQPTTEPVHSRNVLAGIRCDVEYLRSYFGILKVVEVILALIGFICIETIMSCSPCEGVYFFEFVSCSAFVVTGVLLLLFSLNLHIKVPQVNWSLTDLVNTAASTFFFFLSSLVLACINHNTGAEIAAVIFGFLVTGVYSLNTFLAVRRWRRGNGCQGATQTSEYIRARTASRGEMEARPELA</sequence>
<feature type="compositionally biased region" description="Polar residues" evidence="6">
    <location>
        <begin position="14"/>
        <end position="31"/>
    </location>
</feature>
<feature type="transmembrane region" description="Helical" evidence="7">
    <location>
        <begin position="53"/>
        <end position="72"/>
    </location>
</feature>
<proteinExistence type="predicted"/>
<reference evidence="9" key="2">
    <citation type="submission" date="2016-06" db="EMBL/GenBank/DDBJ databases">
        <title>The genome of a short-lived fish provides insights into sex chromosome evolution and the genetic control of aging.</title>
        <authorList>
            <person name="Reichwald K."/>
            <person name="Felder M."/>
            <person name="Petzold A."/>
            <person name="Koch P."/>
            <person name="Groth M."/>
            <person name="Platzer M."/>
        </authorList>
    </citation>
    <scope>NUCLEOTIDE SEQUENCE</scope>
    <source>
        <tissue evidence="9">Brain</tissue>
    </source>
</reference>
<feature type="compositionally biased region" description="Acidic residues" evidence="6">
    <location>
        <begin position="1"/>
        <end position="11"/>
    </location>
</feature>
<evidence type="ECO:0000256" key="5">
    <source>
        <dbReference type="PROSITE-ProRule" id="PRU00581"/>
    </source>
</evidence>
<evidence type="ECO:0000259" key="8">
    <source>
        <dbReference type="PROSITE" id="PS51225"/>
    </source>
</evidence>
<evidence type="ECO:0000313" key="9">
    <source>
        <dbReference type="EMBL" id="SBP16015.1"/>
    </source>
</evidence>
<dbReference type="EMBL" id="HADW01014615">
    <property type="protein sequence ID" value="SBP16015.1"/>
    <property type="molecule type" value="Transcribed_RNA"/>
</dbReference>
<evidence type="ECO:0000256" key="2">
    <source>
        <dbReference type="ARBA" id="ARBA00022692"/>
    </source>
</evidence>
<dbReference type="Pfam" id="PF01284">
    <property type="entry name" value="MARVEL"/>
    <property type="match status" value="1"/>
</dbReference>
<dbReference type="EMBL" id="HADX01006981">
    <property type="protein sequence ID" value="SBP29213.1"/>
    <property type="molecule type" value="Transcribed_RNA"/>
</dbReference>
<reference evidence="9" key="1">
    <citation type="submission" date="2016-05" db="EMBL/GenBank/DDBJ databases">
        <authorList>
            <person name="Lavstsen T."/>
            <person name="Jespersen J.S."/>
        </authorList>
    </citation>
    <scope>NUCLEOTIDE SEQUENCE</scope>
    <source>
        <tissue evidence="9">Brain</tissue>
    </source>
</reference>
<evidence type="ECO:0000256" key="3">
    <source>
        <dbReference type="ARBA" id="ARBA00022989"/>
    </source>
</evidence>
<feature type="transmembrane region" description="Helical" evidence="7">
    <location>
        <begin position="84"/>
        <end position="111"/>
    </location>
</feature>
<dbReference type="InterPro" id="IPR008253">
    <property type="entry name" value="Marvel"/>
</dbReference>
<evidence type="ECO:0000256" key="1">
    <source>
        <dbReference type="ARBA" id="ARBA00004141"/>
    </source>
</evidence>
<accession>A0A1A7XDT2</accession>
<keyword evidence="4 5" id="KW-0472">Membrane</keyword>
<dbReference type="PANTHER" id="PTHR22776">
    <property type="entry name" value="MARVEL-CONTAINING POTENTIAL LIPID RAFT-ASSOCIATED PROTEIN"/>
    <property type="match status" value="1"/>
</dbReference>
<keyword evidence="2 5" id="KW-0812">Transmembrane</keyword>
<name>A0A1A7XDT2_9TELE</name>
<dbReference type="PANTHER" id="PTHR22776:SF29">
    <property type="entry name" value="CKLF-LIKE MARVEL TRANSMEMBRANE DOMAIN-CONTAINING PROTEIN 4"/>
    <property type="match status" value="1"/>
</dbReference>
<dbReference type="GO" id="GO:0016020">
    <property type="term" value="C:membrane"/>
    <property type="evidence" value="ECO:0007669"/>
    <property type="project" value="UniProtKB-SubCell"/>
</dbReference>
<feature type="transmembrane region" description="Helical" evidence="7">
    <location>
        <begin position="151"/>
        <end position="172"/>
    </location>
</feature>
<feature type="transmembrane region" description="Helical" evidence="7">
    <location>
        <begin position="123"/>
        <end position="144"/>
    </location>
</feature>
<evidence type="ECO:0000256" key="4">
    <source>
        <dbReference type="ARBA" id="ARBA00023136"/>
    </source>
</evidence>
<feature type="domain" description="MARVEL" evidence="8">
    <location>
        <begin position="49"/>
        <end position="176"/>
    </location>
</feature>
<evidence type="ECO:0000256" key="6">
    <source>
        <dbReference type="SAM" id="MobiDB-lite"/>
    </source>
</evidence>